<dbReference type="AlphaFoldDB" id="A0A0A9DGG6"/>
<organism evidence="1">
    <name type="scientific">Arundo donax</name>
    <name type="common">Giant reed</name>
    <name type="synonym">Donax arundinaceus</name>
    <dbReference type="NCBI Taxonomy" id="35708"/>
    <lineage>
        <taxon>Eukaryota</taxon>
        <taxon>Viridiplantae</taxon>
        <taxon>Streptophyta</taxon>
        <taxon>Embryophyta</taxon>
        <taxon>Tracheophyta</taxon>
        <taxon>Spermatophyta</taxon>
        <taxon>Magnoliopsida</taxon>
        <taxon>Liliopsida</taxon>
        <taxon>Poales</taxon>
        <taxon>Poaceae</taxon>
        <taxon>PACMAD clade</taxon>
        <taxon>Arundinoideae</taxon>
        <taxon>Arundineae</taxon>
        <taxon>Arundo</taxon>
    </lineage>
</organism>
<reference evidence="1" key="2">
    <citation type="journal article" date="2015" name="Data Brief">
        <title>Shoot transcriptome of the giant reed, Arundo donax.</title>
        <authorList>
            <person name="Barrero R.A."/>
            <person name="Guerrero F.D."/>
            <person name="Moolhuijzen P."/>
            <person name="Goolsby J.A."/>
            <person name="Tidwell J."/>
            <person name="Bellgard S.E."/>
            <person name="Bellgard M.I."/>
        </authorList>
    </citation>
    <scope>NUCLEOTIDE SEQUENCE</scope>
    <source>
        <tissue evidence="1">Shoot tissue taken approximately 20 cm above the soil surface</tissue>
    </source>
</reference>
<name>A0A0A9DGG6_ARUDO</name>
<protein>
    <submittedName>
        <fullName evidence="1">Uncharacterized protein</fullName>
    </submittedName>
</protein>
<proteinExistence type="predicted"/>
<evidence type="ECO:0000313" key="1">
    <source>
        <dbReference type="EMBL" id="JAD85783.1"/>
    </source>
</evidence>
<dbReference type="EMBL" id="GBRH01212112">
    <property type="protein sequence ID" value="JAD85783.1"/>
    <property type="molecule type" value="Transcribed_RNA"/>
</dbReference>
<sequence>MPTISISDLVLHDMLQMSMISVAENHMAVSFNLRDAITSDQRFRALLCIQTQDIQQNPVP</sequence>
<accession>A0A0A9DGG6</accession>
<reference evidence="1" key="1">
    <citation type="submission" date="2014-09" db="EMBL/GenBank/DDBJ databases">
        <authorList>
            <person name="Magalhaes I.L.F."/>
            <person name="Oliveira U."/>
            <person name="Santos F.R."/>
            <person name="Vidigal T.H.D.A."/>
            <person name="Brescovit A.D."/>
            <person name="Santos A.J."/>
        </authorList>
    </citation>
    <scope>NUCLEOTIDE SEQUENCE</scope>
    <source>
        <tissue evidence="1">Shoot tissue taken approximately 20 cm above the soil surface</tissue>
    </source>
</reference>